<evidence type="ECO:0000313" key="3">
    <source>
        <dbReference type="Proteomes" id="UP000324222"/>
    </source>
</evidence>
<keyword evidence="3" id="KW-1185">Reference proteome</keyword>
<feature type="region of interest" description="Disordered" evidence="1">
    <location>
        <begin position="73"/>
        <end position="125"/>
    </location>
</feature>
<evidence type="ECO:0000313" key="2">
    <source>
        <dbReference type="EMBL" id="MPC80405.1"/>
    </source>
</evidence>
<accession>A0A5B7IDU1</accession>
<sequence>MRGRCISPQGQRAWGTGQAMQEGPQRPALATRAAQITKPMEKTFPRLRIILVGVAGKAAGGSGRAGAPWLRAPACLPSPPPPPTSASSRTLARHRCTPLRPHDTHTHTARCGAAQPSPPVPSLAQ</sequence>
<reference evidence="2 3" key="1">
    <citation type="submission" date="2019-05" db="EMBL/GenBank/DDBJ databases">
        <title>Another draft genome of Portunus trituberculatus and its Hox gene families provides insights of decapod evolution.</title>
        <authorList>
            <person name="Jeong J.-H."/>
            <person name="Song I."/>
            <person name="Kim S."/>
            <person name="Choi T."/>
            <person name="Kim D."/>
            <person name="Ryu S."/>
            <person name="Kim W."/>
        </authorList>
    </citation>
    <scope>NUCLEOTIDE SEQUENCE [LARGE SCALE GENOMIC DNA]</scope>
    <source>
        <tissue evidence="2">Muscle</tissue>
    </source>
</reference>
<name>A0A5B7IDU1_PORTR</name>
<dbReference type="EMBL" id="VSRR010053923">
    <property type="protein sequence ID" value="MPC80405.1"/>
    <property type="molecule type" value="Genomic_DNA"/>
</dbReference>
<proteinExistence type="predicted"/>
<comment type="caution">
    <text evidence="2">The sequence shown here is derived from an EMBL/GenBank/DDBJ whole genome shotgun (WGS) entry which is preliminary data.</text>
</comment>
<gene>
    <name evidence="2" type="ORF">E2C01_074983</name>
</gene>
<dbReference type="Proteomes" id="UP000324222">
    <property type="component" value="Unassembled WGS sequence"/>
</dbReference>
<feature type="region of interest" description="Disordered" evidence="1">
    <location>
        <begin position="1"/>
        <end position="32"/>
    </location>
</feature>
<evidence type="ECO:0000256" key="1">
    <source>
        <dbReference type="SAM" id="MobiDB-lite"/>
    </source>
</evidence>
<dbReference type="AlphaFoldDB" id="A0A5B7IDU1"/>
<feature type="compositionally biased region" description="Pro residues" evidence="1">
    <location>
        <begin position="116"/>
        <end position="125"/>
    </location>
</feature>
<organism evidence="2 3">
    <name type="scientific">Portunus trituberculatus</name>
    <name type="common">Swimming crab</name>
    <name type="synonym">Neptunus trituberculatus</name>
    <dbReference type="NCBI Taxonomy" id="210409"/>
    <lineage>
        <taxon>Eukaryota</taxon>
        <taxon>Metazoa</taxon>
        <taxon>Ecdysozoa</taxon>
        <taxon>Arthropoda</taxon>
        <taxon>Crustacea</taxon>
        <taxon>Multicrustacea</taxon>
        <taxon>Malacostraca</taxon>
        <taxon>Eumalacostraca</taxon>
        <taxon>Eucarida</taxon>
        <taxon>Decapoda</taxon>
        <taxon>Pleocyemata</taxon>
        <taxon>Brachyura</taxon>
        <taxon>Eubrachyura</taxon>
        <taxon>Portunoidea</taxon>
        <taxon>Portunidae</taxon>
        <taxon>Portuninae</taxon>
        <taxon>Portunus</taxon>
    </lineage>
</organism>
<protein>
    <submittedName>
        <fullName evidence="2">Uncharacterized protein</fullName>
    </submittedName>
</protein>